<protein>
    <recommendedName>
        <fullName evidence="5">WxL domain-containing protein</fullName>
    </recommendedName>
</protein>
<feature type="region of interest" description="Disordered" evidence="1">
    <location>
        <begin position="277"/>
        <end position="302"/>
    </location>
</feature>
<feature type="compositionally biased region" description="Polar residues" evidence="1">
    <location>
        <begin position="158"/>
        <end position="167"/>
    </location>
</feature>
<evidence type="ECO:0000313" key="3">
    <source>
        <dbReference type="EMBL" id="BDR57891.1"/>
    </source>
</evidence>
<gene>
    <name evidence="3" type="ORF">XA3_03320</name>
</gene>
<dbReference type="KEGG" id="xap:XA3_03320"/>
<proteinExistence type="predicted"/>
<keyword evidence="4" id="KW-1185">Reference proteome</keyword>
<evidence type="ECO:0000256" key="2">
    <source>
        <dbReference type="SAM" id="SignalP"/>
    </source>
</evidence>
<feature type="compositionally biased region" description="Polar residues" evidence="1">
    <location>
        <begin position="277"/>
        <end position="293"/>
    </location>
</feature>
<reference evidence="3 4" key="1">
    <citation type="journal article" date="2023" name="Microbiol. Spectr.">
        <title>Symbiosis of Carpenter Bees with Uncharacterized Lactic Acid Bacteria Showing NAD Auxotrophy.</title>
        <authorList>
            <person name="Kawasaki S."/>
            <person name="Ozawa K."/>
            <person name="Mori T."/>
            <person name="Yamamoto A."/>
            <person name="Ito M."/>
            <person name="Ohkuma M."/>
            <person name="Sakamoto M."/>
            <person name="Matsutani M."/>
        </authorList>
    </citation>
    <scope>NUCLEOTIDE SEQUENCE [LARGE SCALE GENOMIC DNA]</scope>
    <source>
        <strain evidence="3 4">XA3</strain>
    </source>
</reference>
<evidence type="ECO:0000256" key="1">
    <source>
        <dbReference type="SAM" id="MobiDB-lite"/>
    </source>
</evidence>
<feature type="signal peptide" evidence="2">
    <location>
        <begin position="1"/>
        <end position="27"/>
    </location>
</feature>
<dbReference type="Proteomes" id="UP001321861">
    <property type="component" value="Chromosome"/>
</dbReference>
<dbReference type="RefSeq" id="WP_317635825.1">
    <property type="nucleotide sequence ID" value="NZ_AP026802.1"/>
</dbReference>
<dbReference type="EMBL" id="AP026802">
    <property type="protein sequence ID" value="BDR57891.1"/>
    <property type="molecule type" value="Genomic_DNA"/>
</dbReference>
<sequence>MKEKKKTLKIALSCASILGLFAPTVVGQHELVKADTVVASATTNVGITFEDGNLSLVSVPNFDFGANTLDGKTRFVPLYSNAANRVDDVTNGAFVDTATTTTGNVTVSTKKLRNPANYRALIVTDSRLPINNSGTYNGWKVSAHLDVGSASSLVGSNWNSHPTGTNPDPNPDAGMNAGTNLKFAAAIEFGNGYNGTGYKIDSLTDGQTGNSAAISHPATYYNSDPEMLGTENNNGVVSPTPASVWKRVDSASDDVPADNQVSGDFKGLFFPRLSKTPSKNTASQLTAVSSTGPNSANNANNASITTIPMSTVDNDIWGYTKGQESIANGGIASGSGPESVSNGAWALDFYDQGSAIMALPSAVTLNRPGTYIYNLYWTLSTGFQENP</sequence>
<feature type="region of interest" description="Disordered" evidence="1">
    <location>
        <begin position="158"/>
        <end position="177"/>
    </location>
</feature>
<organism evidence="3 4">
    <name type="scientific">Xylocopilactobacillus apicola</name>
    <dbReference type="NCBI Taxonomy" id="2932184"/>
    <lineage>
        <taxon>Bacteria</taxon>
        <taxon>Bacillati</taxon>
        <taxon>Bacillota</taxon>
        <taxon>Bacilli</taxon>
        <taxon>Lactobacillales</taxon>
        <taxon>Lactobacillaceae</taxon>
        <taxon>Xylocopilactobacillus</taxon>
    </lineage>
</organism>
<accession>A0AAU9CZP3</accession>
<keyword evidence="2" id="KW-0732">Signal</keyword>
<evidence type="ECO:0000313" key="4">
    <source>
        <dbReference type="Proteomes" id="UP001321861"/>
    </source>
</evidence>
<evidence type="ECO:0008006" key="5">
    <source>
        <dbReference type="Google" id="ProtNLM"/>
    </source>
</evidence>
<name>A0AAU9CZP3_9LACO</name>
<feature type="chain" id="PRO_5043493691" description="WxL domain-containing protein" evidence="2">
    <location>
        <begin position="28"/>
        <end position="387"/>
    </location>
</feature>
<dbReference type="AlphaFoldDB" id="A0AAU9CZP3"/>